<organism evidence="1 2">
    <name type="scientific">Streptomyces calidiresistens</name>
    <dbReference type="NCBI Taxonomy" id="1485586"/>
    <lineage>
        <taxon>Bacteria</taxon>
        <taxon>Bacillati</taxon>
        <taxon>Actinomycetota</taxon>
        <taxon>Actinomycetes</taxon>
        <taxon>Kitasatosporales</taxon>
        <taxon>Streptomycetaceae</taxon>
        <taxon>Streptomyces</taxon>
    </lineage>
</organism>
<reference evidence="2" key="1">
    <citation type="submission" date="2019-10" db="EMBL/GenBank/DDBJ databases">
        <title>Streptomyces sp. nov., a novel actinobacterium isolated from alkaline environment.</title>
        <authorList>
            <person name="Golinska P."/>
        </authorList>
    </citation>
    <scope>NUCLEOTIDE SEQUENCE [LARGE SCALE GENOMIC DNA]</scope>
    <source>
        <strain evidence="2">DSM 42108</strain>
    </source>
</reference>
<keyword evidence="2" id="KW-1185">Reference proteome</keyword>
<accession>A0A7W3T6Q3</accession>
<sequence length="180" mass="19378">MALVTSTRISRLAIMLLSRRLALPMTVQRVPSDEYTGPSGGTVVIRVPVPREAKIQENAGDPLDFSEVDEVPVETGMEHVYDGARVTIQQRSMSIENLTQQLVVPQVRAVAVGAENILAEVMNALPIEYEVTGGANSNIDAAILAARADLGRNDVPMENRWLAASPGLAEILLGRPNLTP</sequence>
<proteinExistence type="predicted"/>
<evidence type="ECO:0000313" key="2">
    <source>
        <dbReference type="Proteomes" id="UP000530234"/>
    </source>
</evidence>
<feature type="non-terminal residue" evidence="1">
    <location>
        <position position="180"/>
    </location>
</feature>
<dbReference type="EMBL" id="VKHS01000699">
    <property type="protein sequence ID" value="MBB0231960.1"/>
    <property type="molecule type" value="Genomic_DNA"/>
</dbReference>
<dbReference type="AlphaFoldDB" id="A0A7W3T6Q3"/>
<gene>
    <name evidence="1" type="ORF">FOE67_21275</name>
</gene>
<dbReference type="RefSeq" id="WP_228474147.1">
    <property type="nucleotide sequence ID" value="NZ_VKHS01000699.1"/>
</dbReference>
<dbReference type="Proteomes" id="UP000530234">
    <property type="component" value="Unassembled WGS sequence"/>
</dbReference>
<comment type="caution">
    <text evidence="1">The sequence shown here is derived from an EMBL/GenBank/DDBJ whole genome shotgun (WGS) entry which is preliminary data.</text>
</comment>
<evidence type="ECO:0000313" key="1">
    <source>
        <dbReference type="EMBL" id="MBB0231960.1"/>
    </source>
</evidence>
<name>A0A7W3T6Q3_9ACTN</name>
<protein>
    <submittedName>
        <fullName evidence="1">Uncharacterized protein</fullName>
    </submittedName>
</protein>